<dbReference type="Proteomes" id="UP000662637">
    <property type="component" value="Unassembled WGS sequence"/>
</dbReference>
<organism evidence="3 4">
    <name type="scientific">Marmota monax</name>
    <name type="common">Woodchuck</name>
    <dbReference type="NCBI Taxonomy" id="9995"/>
    <lineage>
        <taxon>Eukaryota</taxon>
        <taxon>Metazoa</taxon>
        <taxon>Chordata</taxon>
        <taxon>Craniata</taxon>
        <taxon>Vertebrata</taxon>
        <taxon>Euteleostomi</taxon>
        <taxon>Mammalia</taxon>
        <taxon>Eutheria</taxon>
        <taxon>Euarchontoglires</taxon>
        <taxon>Glires</taxon>
        <taxon>Rodentia</taxon>
        <taxon>Sciuromorpha</taxon>
        <taxon>Sciuridae</taxon>
        <taxon>Xerinae</taxon>
        <taxon>Marmotini</taxon>
        <taxon>Marmota</taxon>
    </lineage>
</organism>
<sequence length="133" mass="14991">MAAKGVHQPRVPRHCVTVRENDELEWLKAILLGISSKIGVLQNLEEGFPSHEDQLRGLKHKLLRLSTKEPAETASWSLLLSEHTRSLERPNSGSRNCSGPGLKNPRKLLLRPGPAEYCGGKYQPSLHRQWQQD</sequence>
<dbReference type="Proteomes" id="UP000335636">
    <property type="component" value="Unassembled WGS sequence"/>
</dbReference>
<keyword evidence="4" id="KW-1185">Reference proteome</keyword>
<proteinExistence type="predicted"/>
<evidence type="ECO:0000313" key="3">
    <source>
        <dbReference type="EMBL" id="VTJ59128.1"/>
    </source>
</evidence>
<name>A0A5E4AP64_MARMO</name>
<accession>A0A5E4AP64</accession>
<dbReference type="EMBL" id="WJEC01000364">
    <property type="protein sequence ID" value="KAF7483482.1"/>
    <property type="molecule type" value="Genomic_DNA"/>
</dbReference>
<reference evidence="2" key="2">
    <citation type="submission" date="2020-08" db="EMBL/GenBank/DDBJ databases">
        <authorList>
            <person name="Shumante A."/>
            <person name="Zimin A.V."/>
            <person name="Puiu D."/>
            <person name="Salzberg S.L."/>
        </authorList>
    </citation>
    <scope>NUCLEOTIDE SEQUENCE</scope>
    <source>
        <strain evidence="2">WC2-LM</strain>
        <tissue evidence="2">Liver</tissue>
    </source>
</reference>
<dbReference type="AlphaFoldDB" id="A0A5E4AP64"/>
<dbReference type="EMBL" id="CABDUW010000116">
    <property type="protein sequence ID" value="VTJ59128.1"/>
    <property type="molecule type" value="Genomic_DNA"/>
</dbReference>
<gene>
    <name evidence="2" type="ORF">GHT09_005016</name>
    <name evidence="3" type="ORF">MONAX_5E027534</name>
</gene>
<reference evidence="3 4" key="1">
    <citation type="submission" date="2019-04" db="EMBL/GenBank/DDBJ databases">
        <authorList>
            <person name="Alioto T."/>
            <person name="Alioto T."/>
        </authorList>
    </citation>
    <scope>NUCLEOTIDE SEQUENCE [LARGE SCALE GENOMIC DNA]</scope>
</reference>
<evidence type="ECO:0000313" key="4">
    <source>
        <dbReference type="Proteomes" id="UP000335636"/>
    </source>
</evidence>
<protein>
    <submittedName>
        <fullName evidence="3">Uncharacterized protein</fullName>
    </submittedName>
</protein>
<evidence type="ECO:0000313" key="2">
    <source>
        <dbReference type="EMBL" id="KAF7483482.1"/>
    </source>
</evidence>
<evidence type="ECO:0000256" key="1">
    <source>
        <dbReference type="SAM" id="MobiDB-lite"/>
    </source>
</evidence>
<feature type="region of interest" description="Disordered" evidence="1">
    <location>
        <begin position="85"/>
        <end position="108"/>
    </location>
</feature>